<proteinExistence type="predicted"/>
<organism evidence="2 3">
    <name type="scientific">Natronoarchaeum philippinense</name>
    <dbReference type="NCBI Taxonomy" id="558529"/>
    <lineage>
        <taxon>Archaea</taxon>
        <taxon>Methanobacteriati</taxon>
        <taxon>Methanobacteriota</taxon>
        <taxon>Stenosarchaea group</taxon>
        <taxon>Halobacteria</taxon>
        <taxon>Halobacteriales</taxon>
        <taxon>Natronoarchaeaceae</taxon>
    </lineage>
</organism>
<gene>
    <name evidence="2" type="ORF">SAMN06269185_3349</name>
</gene>
<dbReference type="AlphaFoldDB" id="A0A285PAB1"/>
<reference evidence="2 3" key="1">
    <citation type="submission" date="2017-09" db="EMBL/GenBank/DDBJ databases">
        <authorList>
            <person name="Ehlers B."/>
            <person name="Leendertz F.H."/>
        </authorList>
    </citation>
    <scope>NUCLEOTIDE SEQUENCE [LARGE SCALE GENOMIC DNA]</scope>
    <source>
        <strain evidence="2 3">DSM 27208</strain>
    </source>
</reference>
<feature type="region of interest" description="Disordered" evidence="1">
    <location>
        <begin position="152"/>
        <end position="185"/>
    </location>
</feature>
<feature type="region of interest" description="Disordered" evidence="1">
    <location>
        <begin position="101"/>
        <end position="123"/>
    </location>
</feature>
<accession>A0A285PAB1</accession>
<evidence type="ECO:0000256" key="1">
    <source>
        <dbReference type="SAM" id="MobiDB-lite"/>
    </source>
</evidence>
<evidence type="ECO:0000313" key="3">
    <source>
        <dbReference type="Proteomes" id="UP000219453"/>
    </source>
</evidence>
<dbReference type="RefSeq" id="WP_097010215.1">
    <property type="nucleotide sequence ID" value="NZ_OBEJ01000010.1"/>
</dbReference>
<keyword evidence="3" id="KW-1185">Reference proteome</keyword>
<protein>
    <submittedName>
        <fullName evidence="2">Uncharacterized protein</fullName>
    </submittedName>
</protein>
<dbReference type="EMBL" id="OBEJ01000010">
    <property type="protein sequence ID" value="SNZ18368.1"/>
    <property type="molecule type" value="Genomic_DNA"/>
</dbReference>
<sequence length="185" mass="21128">MSQHPQQVEDVTEVLEELEAKLETFQTGLNNAWDAIDDLQEELVEEREERRRLEKENEELQAEIERLDARTDLLRLVEESDKMTGKQRSVALIQNLRRAAKKERDRGREAKASVNREEAETALQHPDVDRTTIYTDMSRAARLVDNEDVLKYKSSSGGGSRLKLNLEAGELPNEIVGKDTNNGGR</sequence>
<evidence type="ECO:0000313" key="2">
    <source>
        <dbReference type="EMBL" id="SNZ18368.1"/>
    </source>
</evidence>
<dbReference type="OrthoDB" id="222031at2157"/>
<feature type="compositionally biased region" description="Basic and acidic residues" evidence="1">
    <location>
        <begin position="102"/>
        <end position="119"/>
    </location>
</feature>
<dbReference type="Proteomes" id="UP000219453">
    <property type="component" value="Unassembled WGS sequence"/>
</dbReference>
<name>A0A285PAB1_NATPI</name>